<reference evidence="4 5" key="1">
    <citation type="submission" date="2021-05" db="EMBL/GenBank/DDBJ databases">
        <title>A Polyphasic approach of four new species of the genus Ohtaekwangia: Ohtaekwangia histidinii sp. nov., Ohtaekwangia cretensis sp. nov., Ohtaekwangia indiensis sp. nov., Ohtaekwangia reichenbachii sp. nov. from diverse environment.</title>
        <authorList>
            <person name="Octaviana S."/>
        </authorList>
    </citation>
    <scope>NUCLEOTIDE SEQUENCE [LARGE SCALE GENOMIC DNA]</scope>
    <source>
        <strain evidence="4 5">PWU37</strain>
    </source>
</reference>
<sequence>MRSFCLLLALLLAVAGEVAAQTLPASIDQSIQDADYTGAVTLVDATLARTTDAATRVLLQTRKAEALVRLGRFDDAYALLKTITPAATTPYLAGLVQTQWGLLYLNQGRNDQSQEALQLAITRLEEAGRANSLEAALALSHLGNLYRATGKYTQAEEQLAVALAYRQKLLPANHELIAASYNDLGLVFSNTDADKALDYYEKALAIYQHLHGAEHPKIAIARTNTGFLYRRLELYGDAVNNFESALRINEKVYPGSHPAKAFVLFNLGETYRGIGDVKAARAFYERARTMYAECYSLRHPELARVLNALGSLSLAARDYDGALDYYQRALQANITSFQHKDISRNPPLRDIYDGNVLLYSLLSKAQALEARYYGRTLKFSDLTSALQTLQLCDTLIDKLRQQTTRENDKISLGVTANEVYADGVRMAVEAADVALHKQVYRELAFYFAEKSKSAVLQEAITEANAKAFAGIPAVLLEDEKELKASIAQCAQKLALKPEAAEEKRLREALFTLNRNYAAYTRRLEQQFPDYFNLRFNSSAPSTRQLQARLDGHTALLSYFIDEKNSRLYVFMLSQKKFRITEHALTREFDRYITGLRNSLLFNNEETYRLSADYLSALLIPYHQLDGIEHLVILPTGRLSTLPFETLLTPSRAGTENIGYAAYPYLIKQYSIRYEFSAGLILQKPAPQPPSASPSIFLCAPVTFPATDNLNDLPGTEKEVNAIAQRFSTQKLTSQVYLRQQADEGRVKAGSLDTYTYLHFATHGIVDEAHPELSRIFLQPGAGEDGHLFAGEVYNLNLRASLVTLSACQTGLGKLSKGEGVIGLSRALVYAGAKNILVSYWSVADESTSVLMAAFYGRSLDTPTGMFAGTLRETKLGMIRDGKYAAPYYWAPFVLIGF</sequence>
<dbReference type="InterPro" id="IPR024983">
    <property type="entry name" value="CHAT_dom"/>
</dbReference>
<dbReference type="InterPro" id="IPR011990">
    <property type="entry name" value="TPR-like_helical_dom_sf"/>
</dbReference>
<dbReference type="SMART" id="SM00028">
    <property type="entry name" value="TPR"/>
    <property type="match status" value="7"/>
</dbReference>
<dbReference type="Gene3D" id="1.25.40.10">
    <property type="entry name" value="Tetratricopeptide repeat domain"/>
    <property type="match status" value="2"/>
</dbReference>
<gene>
    <name evidence="4" type="ORF">KK078_28695</name>
</gene>
<evidence type="ECO:0000256" key="1">
    <source>
        <dbReference type="PROSITE-ProRule" id="PRU00339"/>
    </source>
</evidence>
<feature type="repeat" description="TPR" evidence="1">
    <location>
        <begin position="219"/>
        <end position="252"/>
    </location>
</feature>
<dbReference type="Pfam" id="PF13424">
    <property type="entry name" value="TPR_12"/>
    <property type="match status" value="3"/>
</dbReference>
<dbReference type="RefSeq" id="WP_254094127.1">
    <property type="nucleotide sequence ID" value="NZ_JAHESC010000072.1"/>
</dbReference>
<keyword evidence="1" id="KW-0802">TPR repeat</keyword>
<feature type="chain" id="PRO_5042975724" evidence="2">
    <location>
        <begin position="21"/>
        <end position="897"/>
    </location>
</feature>
<organism evidence="4 5">
    <name type="scientific">Dawidia soli</name>
    <dbReference type="NCBI Taxonomy" id="2782352"/>
    <lineage>
        <taxon>Bacteria</taxon>
        <taxon>Pseudomonadati</taxon>
        <taxon>Bacteroidota</taxon>
        <taxon>Cytophagia</taxon>
        <taxon>Cytophagales</taxon>
        <taxon>Chryseotaleaceae</taxon>
        <taxon>Dawidia</taxon>
    </lineage>
</organism>
<dbReference type="AlphaFoldDB" id="A0AAP2GLV5"/>
<dbReference type="PROSITE" id="PS50005">
    <property type="entry name" value="TPR"/>
    <property type="match status" value="2"/>
</dbReference>
<name>A0AAP2GLV5_9BACT</name>
<keyword evidence="5" id="KW-1185">Reference proteome</keyword>
<proteinExistence type="predicted"/>
<dbReference type="Proteomes" id="UP001319180">
    <property type="component" value="Unassembled WGS sequence"/>
</dbReference>
<feature type="repeat" description="TPR" evidence="1">
    <location>
        <begin position="303"/>
        <end position="336"/>
    </location>
</feature>
<dbReference type="EMBL" id="JAHESC010000072">
    <property type="protein sequence ID" value="MBT1690578.1"/>
    <property type="molecule type" value="Genomic_DNA"/>
</dbReference>
<keyword evidence="2" id="KW-0732">Signal</keyword>
<dbReference type="InterPro" id="IPR019734">
    <property type="entry name" value="TPR_rpt"/>
</dbReference>
<protein>
    <submittedName>
        <fullName evidence="4">CHAT domain-containing protein</fullName>
    </submittedName>
</protein>
<evidence type="ECO:0000313" key="5">
    <source>
        <dbReference type="Proteomes" id="UP001319180"/>
    </source>
</evidence>
<dbReference type="SUPFAM" id="SSF48452">
    <property type="entry name" value="TPR-like"/>
    <property type="match status" value="3"/>
</dbReference>
<comment type="caution">
    <text evidence="4">The sequence shown here is derived from an EMBL/GenBank/DDBJ whole genome shotgun (WGS) entry which is preliminary data.</text>
</comment>
<dbReference type="PANTHER" id="PTHR10098:SF108">
    <property type="entry name" value="TETRATRICOPEPTIDE REPEAT PROTEIN 28"/>
    <property type="match status" value="1"/>
</dbReference>
<dbReference type="Pfam" id="PF12770">
    <property type="entry name" value="CHAT"/>
    <property type="match status" value="1"/>
</dbReference>
<accession>A0AAP2GLV5</accession>
<dbReference type="PANTHER" id="PTHR10098">
    <property type="entry name" value="RAPSYN-RELATED"/>
    <property type="match status" value="1"/>
</dbReference>
<evidence type="ECO:0000256" key="2">
    <source>
        <dbReference type="SAM" id="SignalP"/>
    </source>
</evidence>
<feature type="signal peptide" evidence="2">
    <location>
        <begin position="1"/>
        <end position="20"/>
    </location>
</feature>
<evidence type="ECO:0000313" key="4">
    <source>
        <dbReference type="EMBL" id="MBT1690578.1"/>
    </source>
</evidence>
<feature type="domain" description="CHAT" evidence="3">
    <location>
        <begin position="616"/>
        <end position="896"/>
    </location>
</feature>
<evidence type="ECO:0000259" key="3">
    <source>
        <dbReference type="Pfam" id="PF12770"/>
    </source>
</evidence>